<keyword evidence="5" id="KW-1185">Reference proteome</keyword>
<dbReference type="PANTHER" id="PTHR43877:SF1">
    <property type="entry name" value="ACETYLTRANSFERASE"/>
    <property type="match status" value="1"/>
</dbReference>
<evidence type="ECO:0000256" key="2">
    <source>
        <dbReference type="ARBA" id="ARBA00023315"/>
    </source>
</evidence>
<dbReference type="InterPro" id="IPR016181">
    <property type="entry name" value="Acyl_CoA_acyltransferase"/>
</dbReference>
<dbReference type="Pfam" id="PF00583">
    <property type="entry name" value="Acetyltransf_1"/>
    <property type="match status" value="1"/>
</dbReference>
<evidence type="ECO:0000259" key="3">
    <source>
        <dbReference type="PROSITE" id="PS51186"/>
    </source>
</evidence>
<evidence type="ECO:0000256" key="1">
    <source>
        <dbReference type="ARBA" id="ARBA00022679"/>
    </source>
</evidence>
<dbReference type="SUPFAM" id="SSF55729">
    <property type="entry name" value="Acyl-CoA N-acyltransferases (Nat)"/>
    <property type="match status" value="1"/>
</dbReference>
<dbReference type="Gene3D" id="3.40.630.30">
    <property type="match status" value="1"/>
</dbReference>
<dbReference type="EMBL" id="JAVDYI010000001">
    <property type="protein sequence ID" value="MDR7360029.1"/>
    <property type="molecule type" value="Genomic_DNA"/>
</dbReference>
<keyword evidence="2" id="KW-0012">Acyltransferase</keyword>
<dbReference type="CDD" id="cd04301">
    <property type="entry name" value="NAT_SF"/>
    <property type="match status" value="1"/>
</dbReference>
<protein>
    <submittedName>
        <fullName evidence="4">Ribosomal protein S18 acetylase RimI-like enzyme</fullName>
    </submittedName>
</protein>
<name>A0ABU2BPV7_9MICC</name>
<evidence type="ECO:0000313" key="5">
    <source>
        <dbReference type="Proteomes" id="UP001183817"/>
    </source>
</evidence>
<sequence>MESVAKPNTPLVEVRDAVQDDAPAIARALVAAWRAAYAGIIDAAFLESMDVDLIARSWGRTLARGTVSRPIVAVVGGDVVGFCQFGEPRDEAAANAAELYALNLLPECWGRGLGTVLLREAAGRLRERGYSEAYLWVAEGNQRAMDLYLRHGWRETGITKEDPRFTPPLIERRFRIGFD</sequence>
<proteinExistence type="predicted"/>
<reference evidence="4 5" key="1">
    <citation type="submission" date="2023-07" db="EMBL/GenBank/DDBJ databases">
        <title>Sequencing the genomes of 1000 actinobacteria strains.</title>
        <authorList>
            <person name="Klenk H.-P."/>
        </authorList>
    </citation>
    <scope>NUCLEOTIDE SEQUENCE [LARGE SCALE GENOMIC DNA]</scope>
    <source>
        <strain evidence="4 5">DSM 20167</strain>
    </source>
</reference>
<accession>A0ABU2BPV7</accession>
<evidence type="ECO:0000313" key="4">
    <source>
        <dbReference type="EMBL" id="MDR7360029.1"/>
    </source>
</evidence>
<dbReference type="PROSITE" id="PS51186">
    <property type="entry name" value="GNAT"/>
    <property type="match status" value="1"/>
</dbReference>
<gene>
    <name evidence="4" type="ORF">J2S64_003720</name>
</gene>
<organism evidence="4 5">
    <name type="scientific">Paeniglutamicibacter sulfureus</name>
    <dbReference type="NCBI Taxonomy" id="43666"/>
    <lineage>
        <taxon>Bacteria</taxon>
        <taxon>Bacillati</taxon>
        <taxon>Actinomycetota</taxon>
        <taxon>Actinomycetes</taxon>
        <taxon>Micrococcales</taxon>
        <taxon>Micrococcaceae</taxon>
        <taxon>Paeniglutamicibacter</taxon>
    </lineage>
</organism>
<feature type="domain" description="N-acetyltransferase" evidence="3">
    <location>
        <begin position="12"/>
        <end position="176"/>
    </location>
</feature>
<dbReference type="InterPro" id="IPR050832">
    <property type="entry name" value="Bact_Acetyltransf"/>
</dbReference>
<comment type="caution">
    <text evidence="4">The sequence shown here is derived from an EMBL/GenBank/DDBJ whole genome shotgun (WGS) entry which is preliminary data.</text>
</comment>
<dbReference type="Proteomes" id="UP001183817">
    <property type="component" value="Unassembled WGS sequence"/>
</dbReference>
<dbReference type="RefSeq" id="WP_310292726.1">
    <property type="nucleotide sequence ID" value="NZ_BAAAWO010000001.1"/>
</dbReference>
<dbReference type="InterPro" id="IPR000182">
    <property type="entry name" value="GNAT_dom"/>
</dbReference>
<dbReference type="PANTHER" id="PTHR43877">
    <property type="entry name" value="AMINOALKYLPHOSPHONATE N-ACETYLTRANSFERASE-RELATED-RELATED"/>
    <property type="match status" value="1"/>
</dbReference>
<keyword evidence="1" id="KW-0808">Transferase</keyword>